<name>C7C849_METED</name>
<keyword evidence="1" id="KW-1133">Transmembrane helix</keyword>
<protein>
    <submittedName>
        <fullName evidence="4">Transposase of ISMdi17, IS5 family</fullName>
    </submittedName>
</protein>
<feature type="transmembrane region" description="Helical" evidence="1">
    <location>
        <begin position="235"/>
        <end position="253"/>
    </location>
</feature>
<dbReference type="GeneID" id="72987663"/>
<dbReference type="GO" id="GO:0004803">
    <property type="term" value="F:transposase activity"/>
    <property type="evidence" value="ECO:0007669"/>
    <property type="project" value="InterPro"/>
</dbReference>
<accession>C7C849</accession>
<evidence type="ECO:0000313" key="4">
    <source>
        <dbReference type="EMBL" id="CAX21979.1"/>
    </source>
</evidence>
<dbReference type="GO" id="GO:0006313">
    <property type="term" value="P:DNA transposition"/>
    <property type="evidence" value="ECO:0007669"/>
    <property type="project" value="InterPro"/>
</dbReference>
<dbReference type="HOGENOM" id="CLU_055261_0_0_5"/>
<evidence type="ECO:0000259" key="2">
    <source>
        <dbReference type="Pfam" id="PF01609"/>
    </source>
</evidence>
<dbReference type="Pfam" id="PF13340">
    <property type="entry name" value="DUF4096"/>
    <property type="match status" value="1"/>
</dbReference>
<gene>
    <name evidence="4" type="ORF">METD_I0314</name>
</gene>
<dbReference type="InterPro" id="IPR025161">
    <property type="entry name" value="IS402-like_dom"/>
</dbReference>
<keyword evidence="1" id="KW-0812">Transmembrane</keyword>
<evidence type="ECO:0000256" key="1">
    <source>
        <dbReference type="SAM" id="Phobius"/>
    </source>
</evidence>
<dbReference type="Proteomes" id="UP000008070">
    <property type="component" value="Chromosome"/>
</dbReference>
<evidence type="ECO:0000259" key="3">
    <source>
        <dbReference type="Pfam" id="PF13340"/>
    </source>
</evidence>
<dbReference type="RefSeq" id="WP_012779116.1">
    <property type="nucleotide sequence ID" value="NC_012988.1"/>
</dbReference>
<organism evidence="4 5">
    <name type="scientific">Methylorubrum extorquens (strain DSM 6343 / CIP 106787 / DM4)</name>
    <name type="common">Methylobacterium extorquens</name>
    <dbReference type="NCBI Taxonomy" id="661410"/>
    <lineage>
        <taxon>Bacteria</taxon>
        <taxon>Pseudomonadati</taxon>
        <taxon>Pseudomonadota</taxon>
        <taxon>Alphaproteobacteria</taxon>
        <taxon>Hyphomicrobiales</taxon>
        <taxon>Methylobacteriaceae</taxon>
        <taxon>Methylorubrum</taxon>
    </lineage>
</organism>
<keyword evidence="1" id="KW-0472">Membrane</keyword>
<dbReference type="GO" id="GO:0003677">
    <property type="term" value="F:DNA binding"/>
    <property type="evidence" value="ECO:0007669"/>
    <property type="project" value="InterPro"/>
</dbReference>
<dbReference type="PANTHER" id="PTHR30007">
    <property type="entry name" value="PHP DOMAIN PROTEIN"/>
    <property type="match status" value="1"/>
</dbReference>
<feature type="domain" description="Transposase IS4-like" evidence="2">
    <location>
        <begin position="118"/>
        <end position="251"/>
    </location>
</feature>
<dbReference type="InterPro" id="IPR002559">
    <property type="entry name" value="Transposase_11"/>
</dbReference>
<feature type="domain" description="Insertion element IS402-like" evidence="3">
    <location>
        <begin position="21"/>
        <end position="93"/>
    </location>
</feature>
<dbReference type="EMBL" id="FP103042">
    <property type="protein sequence ID" value="CAX21979.1"/>
    <property type="molecule type" value="Genomic_DNA"/>
</dbReference>
<reference evidence="5" key="1">
    <citation type="journal article" date="2009" name="PLoS ONE">
        <title>Methylobacterium genome sequences: a reference blueprint to investigate microbial metabolism of C1 compounds from natural and industrial sources.</title>
        <authorList>
            <person name="Vuilleumier S."/>
            <person name="Chistoserdova L."/>
            <person name="Lee M.-C."/>
            <person name="Bringel F."/>
            <person name="Lajus A."/>
            <person name="Zhou Y."/>
            <person name="Gourion B."/>
            <person name="Barbe V."/>
            <person name="Chang J."/>
            <person name="Cruveiller S."/>
            <person name="Dossat C."/>
            <person name="Gillett W."/>
            <person name="Gruffaz C."/>
            <person name="Haugen E."/>
            <person name="Hourcade E."/>
            <person name="Levy R."/>
            <person name="Mangenot S."/>
            <person name="Muller E."/>
            <person name="Nadalig T."/>
            <person name="Pagni M."/>
            <person name="Penny C."/>
            <person name="Peyraud R."/>
            <person name="Robinson D.G."/>
            <person name="Roche D."/>
            <person name="Rouy Z."/>
            <person name="Saenampechek C."/>
            <person name="Salvignol G."/>
            <person name="Vallenet D."/>
            <person name="Wu Z."/>
            <person name="Marx C.J."/>
            <person name="Vorholt J.A."/>
            <person name="Olson M.V."/>
            <person name="Kaul R."/>
            <person name="Weissenbach J."/>
            <person name="Medigue C."/>
            <person name="Lidstrom M.E."/>
        </authorList>
    </citation>
    <scope>NUCLEOTIDE SEQUENCE [LARGE SCALE GENOMIC DNA]</scope>
    <source>
        <strain evidence="5">DSM 6343 / CIP 106787 / DM4</strain>
    </source>
</reference>
<sequence length="260" mass="29286">MWTPAARAELARESLPYASSLTDAEWALIAPHLPRPSHTGRPWRWPLRAILDGIQYVLRTGCAWRHLPLDFPPWSTVHRWFLRLSNAGVFERLAHAHPLADRERVGREASPAGVGVAGERGYDPARRVVGRKRHALTDTDGRLLLATVSTAERHDSHGGVALLRASRRLWPFLAHCFADQAYQGERVGSATAITVEILRPDKGQKGFAVQPRRWVIERTFGWIARCRRRARDYEATPSSTIAFFVLAAAMILVRRLAQTL</sequence>
<dbReference type="AlphaFoldDB" id="C7C849"/>
<dbReference type="Pfam" id="PF01609">
    <property type="entry name" value="DDE_Tnp_1"/>
    <property type="match status" value="1"/>
</dbReference>
<dbReference type="KEGG" id="mdi:METDI0314"/>
<proteinExistence type="predicted"/>
<dbReference type="PANTHER" id="PTHR30007:SF0">
    <property type="entry name" value="TRANSPOSASE"/>
    <property type="match status" value="1"/>
</dbReference>
<evidence type="ECO:0000313" key="5">
    <source>
        <dbReference type="Proteomes" id="UP000008070"/>
    </source>
</evidence>
<dbReference type="NCBIfam" id="NF033580">
    <property type="entry name" value="transpos_IS5_3"/>
    <property type="match status" value="1"/>
</dbReference>